<comment type="caution">
    <text evidence="2">The sequence shown here is derived from an EMBL/GenBank/DDBJ whole genome shotgun (WGS) entry which is preliminary data.</text>
</comment>
<evidence type="ECO:0000313" key="2">
    <source>
        <dbReference type="EMBL" id="KAB8030729.1"/>
    </source>
</evidence>
<gene>
    <name evidence="2" type="ORF">GCL57_07075</name>
</gene>
<proteinExistence type="predicted"/>
<dbReference type="EMBL" id="WFLN01000006">
    <property type="protein sequence ID" value="KAB8030729.1"/>
    <property type="molecule type" value="Genomic_DNA"/>
</dbReference>
<dbReference type="RefSeq" id="WP_152212657.1">
    <property type="nucleotide sequence ID" value="NZ_WFLN01000006.1"/>
</dbReference>
<accession>A0A833JF17</accession>
<keyword evidence="3" id="KW-1185">Reference proteome</keyword>
<evidence type="ECO:0000256" key="1">
    <source>
        <dbReference type="SAM" id="SignalP"/>
    </source>
</evidence>
<name>A0A833JF17_9BACT</name>
<dbReference type="AlphaFoldDB" id="A0A833JF17"/>
<feature type="signal peptide" evidence="1">
    <location>
        <begin position="1"/>
        <end position="24"/>
    </location>
</feature>
<keyword evidence="1" id="KW-0732">Signal</keyword>
<organism evidence="2 3">
    <name type="scientific">Fluviispira multicolorata</name>
    <dbReference type="NCBI Taxonomy" id="2654512"/>
    <lineage>
        <taxon>Bacteria</taxon>
        <taxon>Pseudomonadati</taxon>
        <taxon>Bdellovibrionota</taxon>
        <taxon>Oligoflexia</taxon>
        <taxon>Silvanigrellales</taxon>
        <taxon>Silvanigrellaceae</taxon>
        <taxon>Fluviispira</taxon>
    </lineage>
</organism>
<evidence type="ECO:0000313" key="3">
    <source>
        <dbReference type="Proteomes" id="UP000442694"/>
    </source>
</evidence>
<feature type="chain" id="PRO_5033059516" evidence="1">
    <location>
        <begin position="25"/>
        <end position="227"/>
    </location>
</feature>
<reference evidence="2 3" key="1">
    <citation type="submission" date="2019-10" db="EMBL/GenBank/DDBJ databases">
        <title>New genus of Silvanigrellaceae.</title>
        <authorList>
            <person name="Pitt A."/>
            <person name="Hahn M.W."/>
        </authorList>
    </citation>
    <scope>NUCLEOTIDE SEQUENCE [LARGE SCALE GENOMIC DNA]</scope>
    <source>
        <strain evidence="2 3">33A1-SZDP</strain>
    </source>
</reference>
<protein>
    <submittedName>
        <fullName evidence="2">Uncharacterized protein</fullName>
    </submittedName>
</protein>
<sequence>MHFKFIKFLSLFFITLILMKYSSAQSVNEKEKFMNQIPEQSQNKLNIQIPKKFTKKVKQINVKSDNENAELIRYERSDGINSGVKGEHFSLLISKKGYLKGFTQMDTSLTTGNLPSSKEAEEIAMKFLNEHAPDLLSSFKISWIDKHDEQIQTMDYKKIANLTISGMKVKMQNTKDKKWFWVIVGTNHKVIIFERDIVWISFPGHRKTEKWLHDSWLVNNNVADLKT</sequence>
<dbReference type="Proteomes" id="UP000442694">
    <property type="component" value="Unassembled WGS sequence"/>
</dbReference>